<reference evidence="2" key="1">
    <citation type="submission" date="2018-04" db="EMBL/GenBank/DDBJ databases">
        <title>WGS assembly of Panicum hallii.</title>
        <authorList>
            <person name="Lovell J."/>
            <person name="Jenkins J."/>
            <person name="Lowry D."/>
            <person name="Mamidi S."/>
            <person name="Sreedasyam A."/>
            <person name="Weng X."/>
            <person name="Barry K."/>
            <person name="Bonette J."/>
            <person name="Campitelli B."/>
            <person name="Daum C."/>
            <person name="Gordon S."/>
            <person name="Gould B."/>
            <person name="Lipzen A."/>
            <person name="Macqueen A."/>
            <person name="Palacio-Mejia J."/>
            <person name="Plott C."/>
            <person name="Shakirov E."/>
            <person name="Shu S."/>
            <person name="Yoshinaga Y."/>
            <person name="Zane M."/>
            <person name="Rokhsar D."/>
            <person name="Grimwood J."/>
            <person name="Schmutz J."/>
            <person name="Juenger T."/>
        </authorList>
    </citation>
    <scope>NUCLEOTIDE SEQUENCE [LARGE SCALE GENOMIC DNA]</scope>
    <source>
        <strain evidence="2">FIL2</strain>
    </source>
</reference>
<organism evidence="2">
    <name type="scientific">Panicum hallii</name>
    <dbReference type="NCBI Taxonomy" id="206008"/>
    <lineage>
        <taxon>Eukaryota</taxon>
        <taxon>Viridiplantae</taxon>
        <taxon>Streptophyta</taxon>
        <taxon>Embryophyta</taxon>
        <taxon>Tracheophyta</taxon>
        <taxon>Spermatophyta</taxon>
        <taxon>Magnoliopsida</taxon>
        <taxon>Liliopsida</taxon>
        <taxon>Poales</taxon>
        <taxon>Poaceae</taxon>
        <taxon>PACMAD clade</taxon>
        <taxon>Panicoideae</taxon>
        <taxon>Panicodae</taxon>
        <taxon>Paniceae</taxon>
        <taxon>Panicinae</taxon>
        <taxon>Panicum</taxon>
        <taxon>Panicum sect. Panicum</taxon>
    </lineage>
</organism>
<proteinExistence type="predicted"/>
<feature type="compositionally biased region" description="Polar residues" evidence="1">
    <location>
        <begin position="17"/>
        <end position="26"/>
    </location>
</feature>
<dbReference type="EMBL" id="CM008049">
    <property type="protein sequence ID" value="PAN25018.1"/>
    <property type="molecule type" value="Genomic_DNA"/>
</dbReference>
<name>A0A2S3HKG5_9POAL</name>
<evidence type="ECO:0000313" key="2">
    <source>
        <dbReference type="EMBL" id="PAN25018.1"/>
    </source>
</evidence>
<accession>A0A2S3HKG5</accession>
<sequence length="134" mass="14999">MPVDFAAPTKIFGRATGTPTKNPRSSTKFISKGKIFRNQEHPLAAPVNFLLSGCSGKVAWHLSAVDASPTPSASTSRRAIHRRPAHRWRFLCRSFPLRCCLMLARFGARTRRGINWAPHARASSQLVFLMNEQR</sequence>
<evidence type="ECO:0000256" key="1">
    <source>
        <dbReference type="SAM" id="MobiDB-lite"/>
    </source>
</evidence>
<gene>
    <name evidence="2" type="ORF">PAHAL_4G267900</name>
</gene>
<feature type="region of interest" description="Disordered" evidence="1">
    <location>
        <begin position="1"/>
        <end position="26"/>
    </location>
</feature>
<dbReference type="AlphaFoldDB" id="A0A2S3HKG5"/>
<dbReference type="Gramene" id="PAN25018">
    <property type="protein sequence ID" value="PAN25018"/>
    <property type="gene ID" value="PAHAL_4G267900"/>
</dbReference>
<dbReference type="Proteomes" id="UP000243499">
    <property type="component" value="Chromosome 4"/>
</dbReference>
<protein>
    <submittedName>
        <fullName evidence="2">Uncharacterized protein</fullName>
    </submittedName>
</protein>